<evidence type="ECO:0000313" key="3">
    <source>
        <dbReference type="Proteomes" id="UP000254260"/>
    </source>
</evidence>
<dbReference type="EMBL" id="UGUU01000001">
    <property type="protein sequence ID" value="SUD41642.1"/>
    <property type="molecule type" value="Genomic_DNA"/>
</dbReference>
<name>A0A379IZP4_ECTME</name>
<evidence type="ECO:0008006" key="4">
    <source>
        <dbReference type="Google" id="ProtNLM"/>
    </source>
</evidence>
<reference evidence="2 3" key="1">
    <citation type="submission" date="2018-06" db="EMBL/GenBank/DDBJ databases">
        <authorList>
            <consortium name="Pathogen Informatics"/>
            <person name="Doyle S."/>
        </authorList>
    </citation>
    <scope>NUCLEOTIDE SEQUENCE [LARGE SCALE GENOMIC DNA]</scope>
    <source>
        <strain evidence="2 3">NCTC10899</strain>
    </source>
</reference>
<proteinExistence type="predicted"/>
<sequence length="152" mass="15331">MKKNLLALFAASAVVFASSAMAAPTEIESGKEITTTNCTILGDTVKLNLSKGVRGAYNCDETRNAINVGACHETGSRSSTLVCAQIGVAANGTDPVFNDAACAGQPAGTVIPVANPSYRGYRASSTGGSVGAQSLSANCGDGVPEAQLVNFQ</sequence>
<feature type="signal peptide" evidence="1">
    <location>
        <begin position="1"/>
        <end position="22"/>
    </location>
</feature>
<dbReference type="OrthoDB" id="7027332at2"/>
<organism evidence="2 3">
    <name type="scientific">Ectopseudomonas mendocina</name>
    <name type="common">Pseudomonas mendocina</name>
    <dbReference type="NCBI Taxonomy" id="300"/>
    <lineage>
        <taxon>Bacteria</taxon>
        <taxon>Pseudomonadati</taxon>
        <taxon>Pseudomonadota</taxon>
        <taxon>Gammaproteobacteria</taxon>
        <taxon>Pseudomonadales</taxon>
        <taxon>Pseudomonadaceae</taxon>
        <taxon>Ectopseudomonas</taxon>
    </lineage>
</organism>
<evidence type="ECO:0000256" key="1">
    <source>
        <dbReference type="SAM" id="SignalP"/>
    </source>
</evidence>
<accession>A0A379IZP4</accession>
<dbReference type="Proteomes" id="UP000254260">
    <property type="component" value="Unassembled WGS sequence"/>
</dbReference>
<feature type="chain" id="PRO_5016746883" description="Secreted protein" evidence="1">
    <location>
        <begin position="23"/>
        <end position="152"/>
    </location>
</feature>
<gene>
    <name evidence="2" type="ORF">NCTC10899_04518</name>
</gene>
<protein>
    <recommendedName>
        <fullName evidence="4">Secreted protein</fullName>
    </recommendedName>
</protein>
<keyword evidence="1" id="KW-0732">Signal</keyword>
<evidence type="ECO:0000313" key="2">
    <source>
        <dbReference type="EMBL" id="SUD41642.1"/>
    </source>
</evidence>
<dbReference type="RefSeq" id="WP_115292315.1">
    <property type="nucleotide sequence ID" value="NZ_UGUU01000001.1"/>
</dbReference>
<dbReference type="AlphaFoldDB" id="A0A379IZP4"/>